<name>A0A512M539_9BACT</name>
<dbReference type="SMART" id="SM00387">
    <property type="entry name" value="HATPase_c"/>
    <property type="match status" value="1"/>
</dbReference>
<proteinExistence type="predicted"/>
<accession>A0A512M539</accession>
<reference evidence="10 11" key="1">
    <citation type="submission" date="2019-07" db="EMBL/GenBank/DDBJ databases">
        <title>Whole genome shotgun sequence of Brevifollis gellanilyticus NBRC 108608.</title>
        <authorList>
            <person name="Hosoyama A."/>
            <person name="Uohara A."/>
            <person name="Ohji S."/>
            <person name="Ichikawa N."/>
        </authorList>
    </citation>
    <scope>NUCLEOTIDE SEQUENCE [LARGE SCALE GENOMIC DNA]</scope>
    <source>
        <strain evidence="10 11">NBRC 108608</strain>
    </source>
</reference>
<dbReference type="Pfam" id="PF00512">
    <property type="entry name" value="HisKA"/>
    <property type="match status" value="1"/>
</dbReference>
<gene>
    <name evidence="10" type="ORF">BGE01nite_11430</name>
</gene>
<comment type="caution">
    <text evidence="10">The sequence shown here is derived from an EMBL/GenBank/DDBJ whole genome shotgun (WGS) entry which is preliminary data.</text>
</comment>
<dbReference type="FunFam" id="3.30.565.10:FF:000006">
    <property type="entry name" value="Sensor histidine kinase WalK"/>
    <property type="match status" value="1"/>
</dbReference>
<dbReference type="EC" id="2.7.13.3" evidence="2"/>
<dbReference type="SMART" id="SM00388">
    <property type="entry name" value="HisKA"/>
    <property type="match status" value="1"/>
</dbReference>
<feature type="chain" id="PRO_5022005246" description="histidine kinase" evidence="8">
    <location>
        <begin position="25"/>
        <end position="958"/>
    </location>
</feature>
<dbReference type="Proteomes" id="UP000321577">
    <property type="component" value="Unassembled WGS sequence"/>
</dbReference>
<dbReference type="PRINTS" id="PR00344">
    <property type="entry name" value="BCTRLSENSOR"/>
</dbReference>
<dbReference type="InterPro" id="IPR036890">
    <property type="entry name" value="HATPase_C_sf"/>
</dbReference>
<keyword evidence="3" id="KW-0597">Phosphoprotein</keyword>
<protein>
    <recommendedName>
        <fullName evidence="2">histidine kinase</fullName>
        <ecNumber evidence="2">2.7.13.3</ecNumber>
    </recommendedName>
</protein>
<dbReference type="InterPro" id="IPR003594">
    <property type="entry name" value="HATPase_dom"/>
</dbReference>
<keyword evidence="6" id="KW-0902">Two-component regulatory system</keyword>
<keyword evidence="8" id="KW-0732">Signal</keyword>
<dbReference type="Gene3D" id="1.10.287.130">
    <property type="match status" value="1"/>
</dbReference>
<keyword evidence="5" id="KW-0418">Kinase</keyword>
<dbReference type="CDD" id="cd00075">
    <property type="entry name" value="HATPase"/>
    <property type="match status" value="1"/>
</dbReference>
<dbReference type="AlphaFoldDB" id="A0A512M539"/>
<evidence type="ECO:0000256" key="3">
    <source>
        <dbReference type="ARBA" id="ARBA00022553"/>
    </source>
</evidence>
<dbReference type="InterPro" id="IPR005467">
    <property type="entry name" value="His_kinase_dom"/>
</dbReference>
<feature type="transmembrane region" description="Helical" evidence="7">
    <location>
        <begin position="667"/>
        <end position="687"/>
    </location>
</feature>
<evidence type="ECO:0000256" key="6">
    <source>
        <dbReference type="ARBA" id="ARBA00023012"/>
    </source>
</evidence>
<dbReference type="PANTHER" id="PTHR43711">
    <property type="entry name" value="TWO-COMPONENT HISTIDINE KINASE"/>
    <property type="match status" value="1"/>
</dbReference>
<dbReference type="InterPro" id="IPR050736">
    <property type="entry name" value="Sensor_HK_Regulatory"/>
</dbReference>
<keyword evidence="7" id="KW-0472">Membrane</keyword>
<dbReference type="InterPro" id="IPR003661">
    <property type="entry name" value="HisK_dim/P_dom"/>
</dbReference>
<sequence length="958" mass="104978">MILTARSLSTLLWLFLGLSGSVLAQEEVPLTKISEVLALDGREAESTPQPVKLKGTVMGVSTMFSFFTLNDGTGTVGVLKRRQETLKQGDLVEVTGHTTSTPFGGRYYPRVISDSVDIVGTAALPPGRSVTLKTFNLPENYDQWVNLEGYVMEWKYKAPDLEITVVSPDGFVKAYVTAPEESVIPRRLNGAKLRVTGAVVSTPAFGRVLFVPDVKQVEILEAGTQSIFDAPLVSIKDVMERKVEPGKRLRVKAVLTARTQERKLIVQAPDGAMICYLLVPRGPEEKDYIYGDAGQWPDLKEGDLVEVVGSVVDETGSELKTFGLSWCHVRVVGTAPVPPPQEMELEEVKALRNHDEWVSVEGVVTGWMQQNNVLSYSIVGPHSQYIVHVRDVPSTTFPTGMHGAKLRFTGISRSLLQSPGDLLLVPSPSYVKVVRPGSEDPFAVPESTVAAVAAKGVPLADRVRVRGTLVGRTSPELIYVRGTGGAICVLLQRPWSRTSGTGATLYADSGTWPDLAIGDEVEVMGSPMSPVEGTLGDGWDMKECQIRTLGSRVEVLPVETTIPEVAEGAHTSDLVEVRGRLLMLQQIPIDRGSWRTTMLLESDGVRIPASHHEKGRASFDTLKIDDEVLLRAMVDKATDRDPRQLWLMSPGDARSLGVSPAVRTRQIWVWGGGAAAVLLVFSGWVAALRKSNRIKTEVAALLEQSVNERTAELSQTQADLTRALAQERELGELKSRFVTMVSHEFRTPLGIIMSAIELMRHYDERLPKEQRQELQQDIFSSTRHMAGLMEQVLVLGRVEAGKLPCKPASSDLSILAEKLTDEALSATNRRCTVVWRPEGDIDGARADESLLRHIFSNIIANAVKYSPEGSEVIFTCRREGKDAVFQVIDHGIGIPKHETPRLFEAFHRCSNVGEIPGTGLGLVIVKRCVDLHDGSMEIDSDVGQGTTFTVRLPLFDKD</sequence>
<evidence type="ECO:0000259" key="9">
    <source>
        <dbReference type="PROSITE" id="PS50109"/>
    </source>
</evidence>
<evidence type="ECO:0000256" key="1">
    <source>
        <dbReference type="ARBA" id="ARBA00000085"/>
    </source>
</evidence>
<organism evidence="10 11">
    <name type="scientific">Brevifollis gellanilyticus</name>
    <dbReference type="NCBI Taxonomy" id="748831"/>
    <lineage>
        <taxon>Bacteria</taxon>
        <taxon>Pseudomonadati</taxon>
        <taxon>Verrucomicrobiota</taxon>
        <taxon>Verrucomicrobiia</taxon>
        <taxon>Verrucomicrobiales</taxon>
        <taxon>Verrucomicrobiaceae</taxon>
    </lineage>
</organism>
<evidence type="ECO:0000256" key="7">
    <source>
        <dbReference type="SAM" id="Phobius"/>
    </source>
</evidence>
<feature type="domain" description="Histidine kinase" evidence="9">
    <location>
        <begin position="740"/>
        <end position="956"/>
    </location>
</feature>
<dbReference type="Gene3D" id="3.30.565.10">
    <property type="entry name" value="Histidine kinase-like ATPase, C-terminal domain"/>
    <property type="match status" value="1"/>
</dbReference>
<keyword evidence="4" id="KW-0808">Transferase</keyword>
<dbReference type="GO" id="GO:0000155">
    <property type="term" value="F:phosphorelay sensor kinase activity"/>
    <property type="evidence" value="ECO:0007669"/>
    <property type="project" value="InterPro"/>
</dbReference>
<evidence type="ECO:0000256" key="8">
    <source>
        <dbReference type="SAM" id="SignalP"/>
    </source>
</evidence>
<keyword evidence="7" id="KW-0812">Transmembrane</keyword>
<dbReference type="InterPro" id="IPR004358">
    <property type="entry name" value="Sig_transdc_His_kin-like_C"/>
</dbReference>
<evidence type="ECO:0000313" key="10">
    <source>
        <dbReference type="EMBL" id="GEP41852.1"/>
    </source>
</evidence>
<evidence type="ECO:0000256" key="5">
    <source>
        <dbReference type="ARBA" id="ARBA00022777"/>
    </source>
</evidence>
<keyword evidence="11" id="KW-1185">Reference proteome</keyword>
<evidence type="ECO:0000313" key="11">
    <source>
        <dbReference type="Proteomes" id="UP000321577"/>
    </source>
</evidence>
<feature type="signal peptide" evidence="8">
    <location>
        <begin position="1"/>
        <end position="24"/>
    </location>
</feature>
<keyword evidence="7" id="KW-1133">Transmembrane helix</keyword>
<dbReference type="EMBL" id="BKAG01000006">
    <property type="protein sequence ID" value="GEP41852.1"/>
    <property type="molecule type" value="Genomic_DNA"/>
</dbReference>
<dbReference type="SUPFAM" id="SSF55874">
    <property type="entry name" value="ATPase domain of HSP90 chaperone/DNA topoisomerase II/histidine kinase"/>
    <property type="match status" value="1"/>
</dbReference>
<comment type="catalytic activity">
    <reaction evidence="1">
        <text>ATP + protein L-histidine = ADP + protein N-phospho-L-histidine.</text>
        <dbReference type="EC" id="2.7.13.3"/>
    </reaction>
</comment>
<dbReference type="PROSITE" id="PS50109">
    <property type="entry name" value="HIS_KIN"/>
    <property type="match status" value="1"/>
</dbReference>
<dbReference type="PANTHER" id="PTHR43711:SF26">
    <property type="entry name" value="SENSOR HISTIDINE KINASE RCSC"/>
    <property type="match status" value="1"/>
</dbReference>
<dbReference type="RefSeq" id="WP_170266621.1">
    <property type="nucleotide sequence ID" value="NZ_BKAG01000006.1"/>
</dbReference>
<evidence type="ECO:0000256" key="4">
    <source>
        <dbReference type="ARBA" id="ARBA00022679"/>
    </source>
</evidence>
<dbReference type="Pfam" id="PF02518">
    <property type="entry name" value="HATPase_c"/>
    <property type="match status" value="1"/>
</dbReference>
<dbReference type="CDD" id="cd00082">
    <property type="entry name" value="HisKA"/>
    <property type="match status" value="1"/>
</dbReference>
<dbReference type="SUPFAM" id="SSF47384">
    <property type="entry name" value="Homodimeric domain of signal transducing histidine kinase"/>
    <property type="match status" value="1"/>
</dbReference>
<evidence type="ECO:0000256" key="2">
    <source>
        <dbReference type="ARBA" id="ARBA00012438"/>
    </source>
</evidence>
<dbReference type="InterPro" id="IPR036097">
    <property type="entry name" value="HisK_dim/P_sf"/>
</dbReference>